<accession>A0A0J6FSN7</accession>
<evidence type="ECO:0000313" key="2">
    <source>
        <dbReference type="EMBL" id="KMM72430.1"/>
    </source>
</evidence>
<evidence type="ECO:0000256" key="1">
    <source>
        <dbReference type="SAM" id="MobiDB-lite"/>
    </source>
</evidence>
<dbReference type="EMBL" id="DS268114">
    <property type="protein sequence ID" value="KMM72430.1"/>
    <property type="molecule type" value="Genomic_DNA"/>
</dbReference>
<dbReference type="AlphaFoldDB" id="A0A0J6FSN7"/>
<reference evidence="3" key="2">
    <citation type="journal article" date="2009" name="Genome Res.">
        <title>Comparative genomic analyses of the human fungal pathogens Coccidioides and their relatives.</title>
        <authorList>
            <person name="Sharpton T.J."/>
            <person name="Stajich J.E."/>
            <person name="Rounsley S.D."/>
            <person name="Gardner M.J."/>
            <person name="Wortman J.R."/>
            <person name="Jordar V.S."/>
            <person name="Maiti R."/>
            <person name="Kodira C.D."/>
            <person name="Neafsey D.E."/>
            <person name="Zeng Q."/>
            <person name="Hung C.-Y."/>
            <person name="McMahan C."/>
            <person name="Muszewska A."/>
            <person name="Grynberg M."/>
            <person name="Mandel M.A."/>
            <person name="Kellner E.M."/>
            <person name="Barker B.M."/>
            <person name="Galgiani J.N."/>
            <person name="Orbach M.J."/>
            <person name="Kirkland T.N."/>
            <person name="Cole G.T."/>
            <person name="Henn M.R."/>
            <person name="Birren B.W."/>
            <person name="Taylor J.W."/>
        </authorList>
    </citation>
    <scope>NUCLEOTIDE SEQUENCE [LARGE SCALE GENOMIC DNA]</scope>
    <source>
        <strain evidence="3">RMSCC 3488</strain>
    </source>
</reference>
<organism evidence="2 3">
    <name type="scientific">Coccidioides posadasii RMSCC 3488</name>
    <dbReference type="NCBI Taxonomy" id="454284"/>
    <lineage>
        <taxon>Eukaryota</taxon>
        <taxon>Fungi</taxon>
        <taxon>Dikarya</taxon>
        <taxon>Ascomycota</taxon>
        <taxon>Pezizomycotina</taxon>
        <taxon>Eurotiomycetes</taxon>
        <taxon>Eurotiomycetidae</taxon>
        <taxon>Onygenales</taxon>
        <taxon>Onygenaceae</taxon>
        <taxon>Coccidioides</taxon>
    </lineage>
</organism>
<evidence type="ECO:0000313" key="3">
    <source>
        <dbReference type="Proteomes" id="UP000054567"/>
    </source>
</evidence>
<sequence length="132" mass="15003">MRFLPYPFLHPAPFRPPETRTSHNLAPEMVSSTRRPARSGNTYSAAEPNIPELRSALDPSMRLKFLIVESESMWSPGARLITKVLYEVFVTTLLSPCLYQKCSMPRGHFRCLVLLQRVQSTPQDWIESPAAS</sequence>
<reference evidence="3" key="3">
    <citation type="journal article" date="2010" name="Genome Res.">
        <title>Population genomic sequencing of Coccidioides fungi reveals recent hybridization and transposon control.</title>
        <authorList>
            <person name="Neafsey D.E."/>
            <person name="Barker B.M."/>
            <person name="Sharpton T.J."/>
            <person name="Stajich J.E."/>
            <person name="Park D.J."/>
            <person name="Whiston E."/>
            <person name="Hung C.-Y."/>
            <person name="McMahan C."/>
            <person name="White J."/>
            <person name="Sykes S."/>
            <person name="Heiman D."/>
            <person name="Young S."/>
            <person name="Zeng Q."/>
            <person name="Abouelleil A."/>
            <person name="Aftuck L."/>
            <person name="Bessette D."/>
            <person name="Brown A."/>
            <person name="FitzGerald M."/>
            <person name="Lui A."/>
            <person name="Macdonald J.P."/>
            <person name="Priest M."/>
            <person name="Orbach M.J."/>
            <person name="Galgiani J.N."/>
            <person name="Kirkland T.N."/>
            <person name="Cole G.T."/>
            <person name="Birren B.W."/>
            <person name="Henn M.R."/>
            <person name="Taylor J.W."/>
            <person name="Rounsley S.D."/>
        </authorList>
    </citation>
    <scope>NUCLEOTIDE SEQUENCE [LARGE SCALE GENOMIC DNA]</scope>
    <source>
        <strain evidence="3">RMSCC 3488</strain>
    </source>
</reference>
<feature type="compositionally biased region" description="Polar residues" evidence="1">
    <location>
        <begin position="30"/>
        <end position="44"/>
    </location>
</feature>
<reference evidence="2 3" key="1">
    <citation type="submission" date="2007-06" db="EMBL/GenBank/DDBJ databases">
        <title>The Genome Sequence of Coccidioides posadasii RMSCC_3488.</title>
        <authorList>
            <consortium name="Coccidioides Genome Resources Consortium"/>
            <consortium name="The Broad Institute Genome Sequencing Platform"/>
            <person name="Henn M.R."/>
            <person name="Sykes S."/>
            <person name="Young S."/>
            <person name="Jaffe D."/>
            <person name="Berlin A."/>
            <person name="Alvarez P."/>
            <person name="Butler J."/>
            <person name="Gnerre S."/>
            <person name="Grabherr M."/>
            <person name="Mauceli E."/>
            <person name="Brockman W."/>
            <person name="Kodira C."/>
            <person name="Alvarado L."/>
            <person name="Zeng Q."/>
            <person name="Crawford M."/>
            <person name="Antoine C."/>
            <person name="Devon K."/>
            <person name="Galgiani J."/>
            <person name="Orsborn K."/>
            <person name="Lewis M.L."/>
            <person name="Nusbaum C."/>
            <person name="Galagan J."/>
            <person name="Birren B."/>
        </authorList>
    </citation>
    <scope>NUCLEOTIDE SEQUENCE [LARGE SCALE GENOMIC DNA]</scope>
    <source>
        <strain evidence="2 3">RMSCC 3488</strain>
    </source>
</reference>
<protein>
    <submittedName>
        <fullName evidence="2">Uncharacterized protein</fullName>
    </submittedName>
</protein>
<gene>
    <name evidence="2" type="ORF">CPAG_08724</name>
</gene>
<proteinExistence type="predicted"/>
<feature type="region of interest" description="Disordered" evidence="1">
    <location>
        <begin position="15"/>
        <end position="49"/>
    </location>
</feature>
<dbReference type="Proteomes" id="UP000054567">
    <property type="component" value="Unassembled WGS sequence"/>
</dbReference>
<dbReference type="VEuPathDB" id="FungiDB:CPAG_08724"/>
<name>A0A0J6FSN7_COCPO</name>